<accession>A0A2M8F199</accession>
<proteinExistence type="predicted"/>
<protein>
    <submittedName>
        <fullName evidence="9">Redox-regulated ATPase YchF</fullName>
    </submittedName>
</protein>
<evidence type="ECO:0000313" key="9">
    <source>
        <dbReference type="EMBL" id="PJC33071.1"/>
    </source>
</evidence>
<keyword evidence="5" id="KW-0460">Magnesium</keyword>
<dbReference type="PANTHER" id="PTHR23305:SF18">
    <property type="entry name" value="OBG-TYPE G DOMAIN-CONTAINING PROTEIN"/>
    <property type="match status" value="1"/>
</dbReference>
<dbReference type="InterPro" id="IPR023192">
    <property type="entry name" value="TGS-like_dom_sf"/>
</dbReference>
<dbReference type="Gene3D" id="1.10.150.300">
    <property type="entry name" value="TGS-like domain"/>
    <property type="match status" value="1"/>
</dbReference>
<keyword evidence="2" id="KW-0479">Metal-binding</keyword>
<dbReference type="InterPro" id="IPR041706">
    <property type="entry name" value="YchF_N"/>
</dbReference>
<dbReference type="InterPro" id="IPR006073">
    <property type="entry name" value="GTP-bd"/>
</dbReference>
<dbReference type="InterPro" id="IPR027417">
    <property type="entry name" value="P-loop_NTPase"/>
</dbReference>
<gene>
    <name evidence="9" type="ORF">CO051_02175</name>
</gene>
<evidence type="ECO:0000256" key="1">
    <source>
        <dbReference type="ARBA" id="ARBA00001946"/>
    </source>
</evidence>
<dbReference type="EMBL" id="PFSC01000055">
    <property type="protein sequence ID" value="PJC33071.1"/>
    <property type="molecule type" value="Genomic_DNA"/>
</dbReference>
<evidence type="ECO:0000256" key="3">
    <source>
        <dbReference type="ARBA" id="ARBA00022741"/>
    </source>
</evidence>
<organism evidence="9 10">
    <name type="scientific">Candidatus Roizmanbacteria bacterium CG_4_9_14_0_2_um_filter_39_13</name>
    <dbReference type="NCBI Taxonomy" id="1974839"/>
    <lineage>
        <taxon>Bacteria</taxon>
        <taxon>Candidatus Roizmaniibacteriota</taxon>
    </lineage>
</organism>
<dbReference type="AlphaFoldDB" id="A0A2M8F199"/>
<dbReference type="GO" id="GO:0046872">
    <property type="term" value="F:metal ion binding"/>
    <property type="evidence" value="ECO:0007669"/>
    <property type="project" value="UniProtKB-KW"/>
</dbReference>
<dbReference type="GO" id="GO:0005737">
    <property type="term" value="C:cytoplasm"/>
    <property type="evidence" value="ECO:0007669"/>
    <property type="project" value="TreeGrafter"/>
</dbReference>
<dbReference type="InterPro" id="IPR031167">
    <property type="entry name" value="G_OBG"/>
</dbReference>
<comment type="cofactor">
    <cofactor evidence="1">
        <name>Mg(2+)</name>
        <dbReference type="ChEBI" id="CHEBI:18420"/>
    </cofactor>
</comment>
<comment type="caution">
    <text evidence="9">The sequence shown here is derived from an EMBL/GenBank/DDBJ whole genome shotgun (WGS) entry which is preliminary data.</text>
</comment>
<evidence type="ECO:0000256" key="6">
    <source>
        <dbReference type="SAM" id="MobiDB-lite"/>
    </source>
</evidence>
<evidence type="ECO:0000256" key="5">
    <source>
        <dbReference type="ARBA" id="ARBA00022842"/>
    </source>
</evidence>
<sequence length="400" mass="44041">MSIGIVGLPNVGKSTLFNALLKKTVADAANYPFCTIEPNVGVIEVPDDRLPILAKIVSTQKIVPAVVEFYDIAGLVKGASTGEGLGNKFLSHIREVAAIAHVVRLFEDGNIIHVQDTVDALRDIQTVETELIFADLATLFKQKEPKGKFSKEEGIRYDAIIKLKNHLNAGSSARTLRLTDDEAIQAKDLQLLTMKPEIFVFNVSEEQLMEKEDTEQRIASIMKYYTTPSPDKSGETPPYKGGEFKQDSSPPYQGGVPAVESDSTNGGRGFIFLNAKLENDVLAFEEADQKEYLNQYNLKETGLNRLIKTAYETLGLISFLTGGELEARAWTIKNGTLAPQAAGTIHTDFEKNFIKADIVQFDDFVALGGWSKAREQGKVQIVGKDYIMKDGDVVEFKIGQ</sequence>
<dbReference type="PANTHER" id="PTHR23305">
    <property type="entry name" value="OBG GTPASE FAMILY"/>
    <property type="match status" value="1"/>
</dbReference>
<dbReference type="PROSITE" id="PS51710">
    <property type="entry name" value="G_OBG"/>
    <property type="match status" value="1"/>
</dbReference>
<dbReference type="Gene3D" id="3.40.50.300">
    <property type="entry name" value="P-loop containing nucleotide triphosphate hydrolases"/>
    <property type="match status" value="1"/>
</dbReference>
<dbReference type="Pfam" id="PF01926">
    <property type="entry name" value="MMR_HSR1"/>
    <property type="match status" value="1"/>
</dbReference>
<dbReference type="GO" id="GO:0016887">
    <property type="term" value="F:ATP hydrolysis activity"/>
    <property type="evidence" value="ECO:0007669"/>
    <property type="project" value="InterPro"/>
</dbReference>
<dbReference type="Gene3D" id="3.10.20.30">
    <property type="match status" value="1"/>
</dbReference>
<feature type="region of interest" description="Disordered" evidence="6">
    <location>
        <begin position="226"/>
        <end position="261"/>
    </location>
</feature>
<feature type="domain" description="OBG-type G" evidence="7">
    <location>
        <begin position="1"/>
        <end position="293"/>
    </location>
</feature>
<reference evidence="10" key="1">
    <citation type="submission" date="2017-09" db="EMBL/GenBank/DDBJ databases">
        <title>Depth-based differentiation of microbial function through sediment-hosted aquifers and enrichment of novel symbionts in the deep terrestrial subsurface.</title>
        <authorList>
            <person name="Probst A.J."/>
            <person name="Ladd B."/>
            <person name="Jarett J.K."/>
            <person name="Geller-Mcgrath D.E."/>
            <person name="Sieber C.M.K."/>
            <person name="Emerson J.B."/>
            <person name="Anantharaman K."/>
            <person name="Thomas B.C."/>
            <person name="Malmstrom R."/>
            <person name="Stieglmeier M."/>
            <person name="Klingl A."/>
            <person name="Woyke T."/>
            <person name="Ryan C.M."/>
            <person name="Banfield J.F."/>
        </authorList>
    </citation>
    <scope>NUCLEOTIDE SEQUENCE [LARGE SCALE GENOMIC DNA]</scope>
</reference>
<evidence type="ECO:0000259" key="7">
    <source>
        <dbReference type="PROSITE" id="PS51710"/>
    </source>
</evidence>
<dbReference type="GO" id="GO:0005525">
    <property type="term" value="F:GTP binding"/>
    <property type="evidence" value="ECO:0007669"/>
    <property type="project" value="InterPro"/>
</dbReference>
<dbReference type="Pfam" id="PF06071">
    <property type="entry name" value="YchF-GTPase_C"/>
    <property type="match status" value="1"/>
</dbReference>
<keyword evidence="3" id="KW-0547">Nucleotide-binding</keyword>
<dbReference type="PRINTS" id="PR00326">
    <property type="entry name" value="GTP1OBG"/>
</dbReference>
<dbReference type="Proteomes" id="UP000231383">
    <property type="component" value="Unassembled WGS sequence"/>
</dbReference>
<dbReference type="CDD" id="cd04867">
    <property type="entry name" value="TGS_YchF_OLA1"/>
    <property type="match status" value="1"/>
</dbReference>
<dbReference type="SUPFAM" id="SSF81271">
    <property type="entry name" value="TGS-like"/>
    <property type="match status" value="1"/>
</dbReference>
<feature type="domain" description="TGS" evidence="8">
    <location>
        <begin position="315"/>
        <end position="398"/>
    </location>
</feature>
<evidence type="ECO:0000313" key="10">
    <source>
        <dbReference type="Proteomes" id="UP000231383"/>
    </source>
</evidence>
<dbReference type="FunFam" id="3.10.20.30:FF:000001">
    <property type="entry name" value="Ribosome-binding ATPase YchF"/>
    <property type="match status" value="1"/>
</dbReference>
<evidence type="ECO:0000256" key="4">
    <source>
        <dbReference type="ARBA" id="ARBA00022840"/>
    </source>
</evidence>
<dbReference type="PIRSF" id="PIRSF006641">
    <property type="entry name" value="CHP00092"/>
    <property type="match status" value="1"/>
</dbReference>
<dbReference type="CDD" id="cd01900">
    <property type="entry name" value="YchF"/>
    <property type="match status" value="1"/>
</dbReference>
<dbReference type="GO" id="GO:0005524">
    <property type="term" value="F:ATP binding"/>
    <property type="evidence" value="ECO:0007669"/>
    <property type="project" value="UniProtKB-KW"/>
</dbReference>
<dbReference type="InterPro" id="IPR012676">
    <property type="entry name" value="TGS-like"/>
</dbReference>
<dbReference type="PROSITE" id="PS51880">
    <property type="entry name" value="TGS"/>
    <property type="match status" value="1"/>
</dbReference>
<dbReference type="InterPro" id="IPR004396">
    <property type="entry name" value="ATPase_YchF/OLA1"/>
</dbReference>
<evidence type="ECO:0000259" key="8">
    <source>
        <dbReference type="PROSITE" id="PS51880"/>
    </source>
</evidence>
<name>A0A2M8F199_9BACT</name>
<dbReference type="InterPro" id="IPR013029">
    <property type="entry name" value="YchF_C"/>
</dbReference>
<evidence type="ECO:0000256" key="2">
    <source>
        <dbReference type="ARBA" id="ARBA00022723"/>
    </source>
</evidence>
<keyword evidence="4" id="KW-0067">ATP-binding</keyword>
<dbReference type="SUPFAM" id="SSF52540">
    <property type="entry name" value="P-loop containing nucleoside triphosphate hydrolases"/>
    <property type="match status" value="1"/>
</dbReference>
<dbReference type="InterPro" id="IPR012675">
    <property type="entry name" value="Beta-grasp_dom_sf"/>
</dbReference>
<dbReference type="InterPro" id="IPR004095">
    <property type="entry name" value="TGS"/>
</dbReference>